<feature type="domain" description="Peptidase M1 membrane alanine aminopeptidase" evidence="2">
    <location>
        <begin position="259"/>
        <end position="456"/>
    </location>
</feature>
<dbReference type="Gene3D" id="2.60.40.1730">
    <property type="entry name" value="tricorn interacting facor f3 domain"/>
    <property type="match status" value="1"/>
</dbReference>
<sequence>MKKILLSIFCFGAAFFAQAQILTTGGKLKPEQAIMDVRHYTLNLAVNVDDESIAGNTIVDVILSEPTNVLLLDLMDNFAISKVLVNNRVESFTFNNDLIVINLKNTLKAGKASIQVFYSGKPHVAIRPPWEDGFTWTKDANGTPRVEVTAEGGGGKIFFPSKDHPSDEPNEGVIMNITVPNNLVVAGPGLLRKITKKGDKVTYHWQTKYTINNYNIVFNAADYTVVKRLYTTSEGNKVPMEFYVLKYNVDKAQKHLDLLERSMQMQEKYFGEYPWINEKIGIVETEHMGMEHQTMNAYGAKFKYSKIGAYDFDGLMHHELGHEWWGNKVTAKDWADFWIQEGICTFGDALFIREHEGIDAYVKHFKRVGQTAIKNNKPLVQGKDIDGKTAYEGDIYPKGAFFMHTLAYIMGDDLFYPALKKFATSTQYTYHNKVVTADLEAFFSKEAGIDLKPLFDLFIFSTNKLEISMKELPNNRYALQLNNIKMSLPVDVVTHEGTKRLNLSEKPIIINSNVMPSVDPNWFYLRKIIIE</sequence>
<dbReference type="InterPro" id="IPR034015">
    <property type="entry name" value="M1_LTA4H"/>
</dbReference>
<dbReference type="RefSeq" id="WP_330146289.1">
    <property type="nucleotide sequence ID" value="NZ_JAZDQU010000002.1"/>
</dbReference>
<dbReference type="EC" id="3.4.11.-" evidence="3"/>
<organism evidence="3 4">
    <name type="scientific">Pedobacter flavus</name>
    <dbReference type="NCBI Taxonomy" id="3113906"/>
    <lineage>
        <taxon>Bacteria</taxon>
        <taxon>Pseudomonadati</taxon>
        <taxon>Bacteroidota</taxon>
        <taxon>Sphingobacteriia</taxon>
        <taxon>Sphingobacteriales</taxon>
        <taxon>Sphingobacteriaceae</taxon>
        <taxon>Pedobacter</taxon>
    </lineage>
</organism>
<protein>
    <submittedName>
        <fullName evidence="3">M1 family metallopeptidase</fullName>
        <ecNumber evidence="3">3.4.11.-</ecNumber>
    </submittedName>
</protein>
<evidence type="ECO:0000313" key="4">
    <source>
        <dbReference type="Proteomes" id="UP001337681"/>
    </source>
</evidence>
<name>A0ABU7H475_9SPHI</name>
<dbReference type="PANTHER" id="PTHR45726:SF3">
    <property type="entry name" value="LEUKOTRIENE A-4 HYDROLASE"/>
    <property type="match status" value="1"/>
</dbReference>
<comment type="caution">
    <text evidence="3">The sequence shown here is derived from an EMBL/GenBank/DDBJ whole genome shotgun (WGS) entry which is preliminary data.</text>
</comment>
<keyword evidence="3" id="KW-0031">Aminopeptidase</keyword>
<evidence type="ECO:0000313" key="3">
    <source>
        <dbReference type="EMBL" id="MEE1885391.1"/>
    </source>
</evidence>
<gene>
    <name evidence="3" type="ORF">VRU49_08185</name>
</gene>
<dbReference type="GO" id="GO:0004177">
    <property type="term" value="F:aminopeptidase activity"/>
    <property type="evidence" value="ECO:0007669"/>
    <property type="project" value="UniProtKB-KW"/>
</dbReference>
<dbReference type="PANTHER" id="PTHR45726">
    <property type="entry name" value="LEUKOTRIENE A-4 HYDROLASE"/>
    <property type="match status" value="1"/>
</dbReference>
<dbReference type="CDD" id="cd09603">
    <property type="entry name" value="M1_APN_like"/>
    <property type="match status" value="1"/>
</dbReference>
<evidence type="ECO:0000259" key="2">
    <source>
        <dbReference type="Pfam" id="PF01433"/>
    </source>
</evidence>
<dbReference type="Gene3D" id="1.10.390.10">
    <property type="entry name" value="Neutral Protease Domain 2"/>
    <property type="match status" value="1"/>
</dbReference>
<keyword evidence="3" id="KW-0645">Protease</keyword>
<feature type="chain" id="PRO_5046669387" evidence="1">
    <location>
        <begin position="20"/>
        <end position="531"/>
    </location>
</feature>
<feature type="signal peptide" evidence="1">
    <location>
        <begin position="1"/>
        <end position="19"/>
    </location>
</feature>
<reference evidence="3 4" key="1">
    <citation type="submission" date="2024-01" db="EMBL/GenBank/DDBJ databases">
        <title>Pedobacter sp. nov., isolated from oil-contaminated soil.</title>
        <authorList>
            <person name="Le N.T.T."/>
        </authorList>
    </citation>
    <scope>NUCLEOTIDE SEQUENCE [LARGE SCALE GENOMIC DNA]</scope>
    <source>
        <strain evidence="3 4">VNH31</strain>
    </source>
</reference>
<keyword evidence="4" id="KW-1185">Reference proteome</keyword>
<dbReference type="Proteomes" id="UP001337681">
    <property type="component" value="Unassembled WGS sequence"/>
</dbReference>
<accession>A0ABU7H475</accession>
<dbReference type="SUPFAM" id="SSF55486">
    <property type="entry name" value="Metalloproteases ('zincins'), catalytic domain"/>
    <property type="match status" value="1"/>
</dbReference>
<keyword evidence="3" id="KW-0378">Hydrolase</keyword>
<dbReference type="Pfam" id="PF01433">
    <property type="entry name" value="Peptidase_M1"/>
    <property type="match status" value="1"/>
</dbReference>
<dbReference type="InterPro" id="IPR042097">
    <property type="entry name" value="Aminopeptidase_N-like_N_sf"/>
</dbReference>
<dbReference type="InterPro" id="IPR027268">
    <property type="entry name" value="Peptidase_M4/M1_CTD_sf"/>
</dbReference>
<evidence type="ECO:0000256" key="1">
    <source>
        <dbReference type="SAM" id="SignalP"/>
    </source>
</evidence>
<dbReference type="SUPFAM" id="SSF63737">
    <property type="entry name" value="Leukotriene A4 hydrolase N-terminal domain"/>
    <property type="match status" value="1"/>
</dbReference>
<dbReference type="InterPro" id="IPR014782">
    <property type="entry name" value="Peptidase_M1_dom"/>
</dbReference>
<dbReference type="EMBL" id="JAZDQU010000002">
    <property type="protein sequence ID" value="MEE1885391.1"/>
    <property type="molecule type" value="Genomic_DNA"/>
</dbReference>
<proteinExistence type="predicted"/>
<keyword evidence="1" id="KW-0732">Signal</keyword>